<name>A0A455SP45_9CHLR</name>
<dbReference type="EMBL" id="AP019376">
    <property type="protein sequence ID" value="BBH90203.1"/>
    <property type="molecule type" value="Genomic_DNA"/>
</dbReference>
<dbReference type="Pfam" id="PF06199">
    <property type="entry name" value="Phage_tail_2"/>
    <property type="match status" value="1"/>
</dbReference>
<evidence type="ECO:0000313" key="3">
    <source>
        <dbReference type="EMBL" id="BBH90268.1"/>
    </source>
</evidence>
<dbReference type="InterPro" id="IPR011855">
    <property type="entry name" value="Phgtail_TP901_1"/>
</dbReference>
<dbReference type="EMBL" id="AP019376">
    <property type="protein sequence ID" value="BBH90138.1"/>
    <property type="molecule type" value="Genomic_DNA"/>
</dbReference>
<protein>
    <recommendedName>
        <fullName evidence="4">Phage tail protein</fullName>
    </recommendedName>
</protein>
<proteinExistence type="predicted"/>
<dbReference type="EMBL" id="AP019376">
    <property type="protein sequence ID" value="BBH90268.1"/>
    <property type="molecule type" value="Genomic_DNA"/>
</dbReference>
<reference evidence="2" key="1">
    <citation type="submission" date="2018-12" db="EMBL/GenBank/DDBJ databases">
        <title>Novel natural products biosynthetic potential of the class Ktedonobacteria.</title>
        <authorList>
            <person name="Zheng Y."/>
            <person name="Saitou A."/>
            <person name="Wang C.M."/>
            <person name="Toyoda A."/>
            <person name="Minakuchi Y."/>
            <person name="Sekiguchi Y."/>
            <person name="Ueda K."/>
            <person name="Takano H."/>
            <person name="Sakai Y."/>
            <person name="Yokota A."/>
            <person name="Yabe S."/>
        </authorList>
    </citation>
    <scope>NUCLEOTIDE SEQUENCE</scope>
    <source>
        <strain evidence="2">COM3</strain>
    </source>
</reference>
<evidence type="ECO:0008006" key="4">
    <source>
        <dbReference type="Google" id="ProtNLM"/>
    </source>
</evidence>
<gene>
    <name evidence="1" type="ORF">KTC_48890</name>
    <name evidence="2" type="ORF">KTC_49540</name>
    <name evidence="3" type="ORF">KTC_50190</name>
</gene>
<sequence>MAKAAYSAVIKVGSTIVHDISSVELPFKTDLEETTAFSSSAPGTKTFIPTLRGMETKLSGNWNVGDPGQQALEDAYFGRQLVQLEISPDGVKKYSFDAWIGEYSIKADVSGKIEVEYSVTMNGDVTRA</sequence>
<dbReference type="Gene3D" id="4.10.410.40">
    <property type="match status" value="1"/>
</dbReference>
<dbReference type="AlphaFoldDB" id="A0A455SP45"/>
<accession>A0A455SP45</accession>
<evidence type="ECO:0000313" key="2">
    <source>
        <dbReference type="EMBL" id="BBH90203.1"/>
    </source>
</evidence>
<evidence type="ECO:0000313" key="1">
    <source>
        <dbReference type="EMBL" id="BBH90138.1"/>
    </source>
</evidence>
<organism evidence="2">
    <name type="scientific">Thermosporothrix sp. COM3</name>
    <dbReference type="NCBI Taxonomy" id="2490863"/>
    <lineage>
        <taxon>Bacteria</taxon>
        <taxon>Bacillati</taxon>
        <taxon>Chloroflexota</taxon>
        <taxon>Ktedonobacteria</taxon>
        <taxon>Ktedonobacterales</taxon>
        <taxon>Thermosporotrichaceae</taxon>
        <taxon>Thermosporothrix</taxon>
    </lineage>
</organism>